<dbReference type="SUPFAM" id="SSF47923">
    <property type="entry name" value="Ypt/Rab-GAP domain of gyp1p"/>
    <property type="match status" value="2"/>
</dbReference>
<name>N1QAF5_PSEFD</name>
<dbReference type="STRING" id="383855.N1QAF5"/>
<keyword evidence="1" id="KW-0343">GTPase activation</keyword>
<dbReference type="HOGENOM" id="CLU_019939_0_0_1"/>
<evidence type="ECO:0000313" key="5">
    <source>
        <dbReference type="Proteomes" id="UP000016932"/>
    </source>
</evidence>
<dbReference type="KEGG" id="pfj:MYCFIDRAFT_213065"/>
<dbReference type="SMART" id="SM00164">
    <property type="entry name" value="TBC"/>
    <property type="match status" value="1"/>
</dbReference>
<feature type="compositionally biased region" description="Polar residues" evidence="2">
    <location>
        <begin position="624"/>
        <end position="634"/>
    </location>
</feature>
<evidence type="ECO:0000259" key="3">
    <source>
        <dbReference type="PROSITE" id="PS50086"/>
    </source>
</evidence>
<dbReference type="InterPro" id="IPR000195">
    <property type="entry name" value="Rab-GAP-TBC_dom"/>
</dbReference>
<feature type="compositionally biased region" description="Basic and acidic residues" evidence="2">
    <location>
        <begin position="549"/>
        <end position="560"/>
    </location>
</feature>
<dbReference type="InterPro" id="IPR035969">
    <property type="entry name" value="Rab-GAP_TBC_sf"/>
</dbReference>
<feature type="compositionally biased region" description="Basic and acidic residues" evidence="2">
    <location>
        <begin position="701"/>
        <end position="710"/>
    </location>
</feature>
<protein>
    <recommendedName>
        <fullName evidence="3">Rab-GAP TBC domain-containing protein</fullName>
    </recommendedName>
</protein>
<gene>
    <name evidence="4" type="ORF">MYCFIDRAFT_213065</name>
</gene>
<dbReference type="EMBL" id="KB446555">
    <property type="protein sequence ID" value="EME87908.1"/>
    <property type="molecule type" value="Genomic_DNA"/>
</dbReference>
<evidence type="ECO:0000313" key="4">
    <source>
        <dbReference type="EMBL" id="EME87908.1"/>
    </source>
</evidence>
<proteinExistence type="predicted"/>
<keyword evidence="5" id="KW-1185">Reference proteome</keyword>
<reference evidence="4 5" key="1">
    <citation type="journal article" date="2012" name="PLoS Pathog.">
        <title>Diverse lifestyles and strategies of plant pathogenesis encoded in the genomes of eighteen Dothideomycetes fungi.</title>
        <authorList>
            <person name="Ohm R.A."/>
            <person name="Feau N."/>
            <person name="Henrissat B."/>
            <person name="Schoch C.L."/>
            <person name="Horwitz B.A."/>
            <person name="Barry K.W."/>
            <person name="Condon B.J."/>
            <person name="Copeland A.C."/>
            <person name="Dhillon B."/>
            <person name="Glaser F."/>
            <person name="Hesse C.N."/>
            <person name="Kosti I."/>
            <person name="LaButti K."/>
            <person name="Lindquist E.A."/>
            <person name="Lucas S."/>
            <person name="Salamov A.A."/>
            <person name="Bradshaw R.E."/>
            <person name="Ciuffetti L."/>
            <person name="Hamelin R.C."/>
            <person name="Kema G.H.J."/>
            <person name="Lawrence C."/>
            <person name="Scott J.A."/>
            <person name="Spatafora J.W."/>
            <person name="Turgeon B.G."/>
            <person name="de Wit P.J.G.M."/>
            <person name="Zhong S."/>
            <person name="Goodwin S.B."/>
            <person name="Grigoriev I.V."/>
        </authorList>
    </citation>
    <scope>NUCLEOTIDE SEQUENCE [LARGE SCALE GENOMIC DNA]</scope>
    <source>
        <strain evidence="4 5">CIRAD86</strain>
    </source>
</reference>
<accession>N1QAF5</accession>
<sequence length="723" mass="80953">MRSLDDAKTSWQELAQYKTLRELKDGVRLDEHTSAATRGLRSICWKAFLLFDTLDIDDWQRTLASSRSAYNSLRAHFFRHIDNPEEIASGFDPLTQDPESSPWQQLRKDEELRAEIVQDVERQSILRQPSHRRMLTDLLFTYCKLNPDVGYRQGMHELAAPILCVVEGEAVDVGEASKTLGEDAIIKHLFDPEFVEHDSFALFGQVMQSAKTFYISEGPVSIATRSKHIFNELMAEIDPHLVKHLESLDVLPQVFLIRWIRLLFGREFEFESVLALWDVIFAEDPSLELVDHMCLAMLLRIRWHLLDADYNNALGLLLRYPDLDKDLPAQALGLDALYLRDHMNAEGSSYLVLKYTGRPLTSSNRPTTPPALQRNITQFSGLNAGVRHSKPSRNNIEAVLQSTAKNLFAQSERLGIGKAVRSTIDDIHKKAQEIRDSQAPSPPPWRRSGTPRVLERLREMEERNRRLSILLGQAVNELWECQGLVSGDQQVNDDDSTPNANVEKLSAAIARVQFVHVYLDQPTLVLPTEDEATQESGKGPTNIATSSRQEPEVDPDHSKTEAIGLPELTNDPVTGQETAVPHRPALADPSTFEDFDDSETHTDVKPETAASDSTTNVDEESKTVLLQGQSTPAKSPTPRPSLEQSPFSFMLGQDTSLREGQDGKRIPPSSQDKGNASLFGDMKATHRTPTHTPTGSASKFLADDGGKDEFDFGSLRRGKGPKR</sequence>
<dbReference type="AlphaFoldDB" id="N1QAF5"/>
<dbReference type="VEuPathDB" id="FungiDB:MYCFIDRAFT_213065"/>
<dbReference type="GO" id="GO:0005096">
    <property type="term" value="F:GTPase activator activity"/>
    <property type="evidence" value="ECO:0007669"/>
    <property type="project" value="UniProtKB-KW"/>
</dbReference>
<evidence type="ECO:0000256" key="1">
    <source>
        <dbReference type="ARBA" id="ARBA00022468"/>
    </source>
</evidence>
<feature type="compositionally biased region" description="Basic and acidic residues" evidence="2">
    <location>
        <begin position="656"/>
        <end position="665"/>
    </location>
</feature>
<organism evidence="4 5">
    <name type="scientific">Pseudocercospora fijiensis (strain CIRAD86)</name>
    <name type="common">Black leaf streak disease fungus</name>
    <name type="synonym">Mycosphaerella fijiensis</name>
    <dbReference type="NCBI Taxonomy" id="383855"/>
    <lineage>
        <taxon>Eukaryota</taxon>
        <taxon>Fungi</taxon>
        <taxon>Dikarya</taxon>
        <taxon>Ascomycota</taxon>
        <taxon>Pezizomycotina</taxon>
        <taxon>Dothideomycetes</taxon>
        <taxon>Dothideomycetidae</taxon>
        <taxon>Mycosphaerellales</taxon>
        <taxon>Mycosphaerellaceae</taxon>
        <taxon>Pseudocercospora</taxon>
    </lineage>
</organism>
<dbReference type="PANTHER" id="PTHR22957">
    <property type="entry name" value="TBC1 DOMAIN FAMILY MEMBER GTPASE-ACTIVATING PROTEIN"/>
    <property type="match status" value="1"/>
</dbReference>
<dbReference type="OrthoDB" id="27140at2759"/>
<dbReference type="FunFam" id="1.10.472.80:FF:000038">
    <property type="entry name" value="TBC1 domain family member 5"/>
    <property type="match status" value="1"/>
</dbReference>
<dbReference type="eggNOG" id="KOG1091">
    <property type="taxonomic scope" value="Eukaryota"/>
</dbReference>
<dbReference type="PROSITE" id="PS50086">
    <property type="entry name" value="TBC_RABGAP"/>
    <property type="match status" value="1"/>
</dbReference>
<evidence type="ECO:0000256" key="2">
    <source>
        <dbReference type="SAM" id="MobiDB-lite"/>
    </source>
</evidence>
<feature type="region of interest" description="Disordered" evidence="2">
    <location>
        <begin position="527"/>
        <end position="723"/>
    </location>
</feature>
<dbReference type="FunFam" id="1.10.8.270:FF:000031">
    <property type="entry name" value="TBC1 domain family member 5"/>
    <property type="match status" value="1"/>
</dbReference>
<dbReference type="PANTHER" id="PTHR22957:SF337">
    <property type="entry name" value="TBC1 DOMAIN FAMILY MEMBER 5"/>
    <property type="match status" value="1"/>
</dbReference>
<dbReference type="RefSeq" id="XP_007921179.1">
    <property type="nucleotide sequence ID" value="XM_007922988.1"/>
</dbReference>
<dbReference type="Pfam" id="PF00566">
    <property type="entry name" value="RabGAP-TBC"/>
    <property type="match status" value="1"/>
</dbReference>
<dbReference type="Gene3D" id="1.10.472.80">
    <property type="entry name" value="Ypt/Rab-GAP domain of gyp1p, domain 3"/>
    <property type="match status" value="1"/>
</dbReference>
<dbReference type="Gene3D" id="1.10.8.270">
    <property type="entry name" value="putative rabgap domain of human tbc1 domain family member 14 like domains"/>
    <property type="match status" value="1"/>
</dbReference>
<dbReference type="GeneID" id="19337876"/>
<dbReference type="Proteomes" id="UP000016932">
    <property type="component" value="Unassembled WGS sequence"/>
</dbReference>
<feature type="domain" description="Rab-GAP TBC" evidence="3">
    <location>
        <begin position="35"/>
        <end position="284"/>
    </location>
</feature>